<dbReference type="AlphaFoldDB" id="U7PXS9"/>
<gene>
    <name evidence="1" type="ORF">HMPREF1624_03805</name>
</gene>
<evidence type="ECO:0000313" key="2">
    <source>
        <dbReference type="Proteomes" id="UP000018087"/>
    </source>
</evidence>
<evidence type="ECO:0008006" key="3">
    <source>
        <dbReference type="Google" id="ProtNLM"/>
    </source>
</evidence>
<proteinExistence type="predicted"/>
<dbReference type="EMBL" id="KI440844">
    <property type="protein sequence ID" value="ERT00434.1"/>
    <property type="molecule type" value="Genomic_DNA"/>
</dbReference>
<keyword evidence="2" id="KW-1185">Reference proteome</keyword>
<dbReference type="HOGENOM" id="CLU_040564_1_0_1"/>
<dbReference type="OrthoDB" id="262547at2759"/>
<name>U7PXS9_SPOS1</name>
<dbReference type="eggNOG" id="ENOG502RJAT">
    <property type="taxonomic scope" value="Eukaryota"/>
</dbReference>
<dbReference type="STRING" id="1391915.U7PXS9"/>
<accession>U7PXS9</accession>
<protein>
    <recommendedName>
        <fullName evidence="3">Polysaccharide export protein</fullName>
    </recommendedName>
</protein>
<sequence>MLPGLGLVLHRRTRRLRLALAIAVGLLFIVDILQARRAQTSHQRTPSLLTSNADQNIFIASLHWNSEAILREAWPLALLRLVDTLRARSSNNNNTNVFVSIYESGSWDRTKSVLLGLDKELASRGVPRRVVLDKTTHADEMASEDLNGWVTDPSGQRHRRRIPYLAGLRNTVLEPLREQKDTGAGVVYDKIVFIEDIAFSVADVLTLLDTRGGDYAAACALDASVAPMLYDTFALRDSDGHAPLSIHWPFFRASASRNAVRRRAPVPVRSCWNGLVAMDAAPFYDGLHFRGLSDSLAASHLEASECCLIHADNNNDSRTSTDKGVWMNTDVRVGYNRKAYDGMHPPSGLWLSTWDVAYGLWSNRLQRWTSTTWFKERIVDARIAKWAADDPTHAETDRHCTINEMQVLVANGWAHI</sequence>
<dbReference type="Pfam" id="PF11735">
    <property type="entry name" value="CAP59_mtransfer"/>
    <property type="match status" value="1"/>
</dbReference>
<dbReference type="InterPro" id="IPR021047">
    <property type="entry name" value="Mannosyltransferase_CMT1"/>
</dbReference>
<dbReference type="PANTHER" id="PTHR34144:SF7">
    <property type="entry name" value="EXPORT PROTEIN (CAP59), PUTATIVE (AFU_ORTHOLOGUE AFUA_7G05020)-RELATED"/>
    <property type="match status" value="1"/>
</dbReference>
<dbReference type="PANTHER" id="PTHR34144">
    <property type="entry name" value="CHROMOSOME 8, WHOLE GENOME SHOTGUN SEQUENCE"/>
    <property type="match status" value="1"/>
</dbReference>
<reference evidence="2" key="1">
    <citation type="journal article" date="2014" name="Genome Announc.">
        <title>Genome sequence of the pathogenic fungus Sporothrix schenckii (ATCC 58251).</title>
        <authorList>
            <person name="Cuomo C.A."/>
            <person name="Rodriguez-Del Valle N."/>
            <person name="Perez-Sanchez L."/>
            <person name="Abouelleil A."/>
            <person name="Goldberg J."/>
            <person name="Young S."/>
            <person name="Zeng Q."/>
            <person name="Birren B.W."/>
        </authorList>
    </citation>
    <scope>NUCLEOTIDE SEQUENCE [LARGE SCALE GENOMIC DNA]</scope>
    <source>
        <strain evidence="2">ATCC 58251 / de Perez 2211183</strain>
    </source>
</reference>
<organism evidence="1 2">
    <name type="scientific">Sporothrix schenckii (strain ATCC 58251 / de Perez 2211183)</name>
    <name type="common">Rose-picker's disease fungus</name>
    <dbReference type="NCBI Taxonomy" id="1391915"/>
    <lineage>
        <taxon>Eukaryota</taxon>
        <taxon>Fungi</taxon>
        <taxon>Dikarya</taxon>
        <taxon>Ascomycota</taxon>
        <taxon>Pezizomycotina</taxon>
        <taxon>Sordariomycetes</taxon>
        <taxon>Sordariomycetidae</taxon>
        <taxon>Ophiostomatales</taxon>
        <taxon>Ophiostomataceae</taxon>
        <taxon>Sporothrix</taxon>
    </lineage>
</organism>
<dbReference type="Proteomes" id="UP000018087">
    <property type="component" value="Unassembled WGS sequence"/>
</dbReference>
<evidence type="ECO:0000313" key="1">
    <source>
        <dbReference type="EMBL" id="ERT00434.1"/>
    </source>
</evidence>